<dbReference type="OrthoDB" id="1726258at2759"/>
<evidence type="ECO:0000313" key="2">
    <source>
        <dbReference type="EMBL" id="KAA3487772.1"/>
    </source>
</evidence>
<gene>
    <name evidence="2" type="ORF">EPI10_031579</name>
</gene>
<keyword evidence="1" id="KW-1133">Transmembrane helix</keyword>
<sequence length="104" mass="12332">MEGYENNPISSCIFIKRFGSGFVIIVVYILVTIECLNKEFEVKDLRKKRFCLRLQIEHLKNGILVHQTTYIEKVLRIFYMHNTHPLSTPMVVRSLYVNKDPFRP</sequence>
<evidence type="ECO:0000256" key="1">
    <source>
        <dbReference type="SAM" id="Phobius"/>
    </source>
</evidence>
<dbReference type="EMBL" id="SMMG02000001">
    <property type="protein sequence ID" value="KAA3487772.1"/>
    <property type="molecule type" value="Genomic_DNA"/>
</dbReference>
<dbReference type="Proteomes" id="UP000325315">
    <property type="component" value="Unassembled WGS sequence"/>
</dbReference>
<keyword evidence="1" id="KW-0472">Membrane</keyword>
<reference evidence="3" key="1">
    <citation type="journal article" date="2019" name="Plant Biotechnol. J.">
        <title>Genome sequencing of the Australian wild diploid species Gossypium australe highlights disease resistance and delayed gland morphogenesis.</title>
        <authorList>
            <person name="Cai Y."/>
            <person name="Cai X."/>
            <person name="Wang Q."/>
            <person name="Wang P."/>
            <person name="Zhang Y."/>
            <person name="Cai C."/>
            <person name="Xu Y."/>
            <person name="Wang K."/>
            <person name="Zhou Z."/>
            <person name="Wang C."/>
            <person name="Geng S."/>
            <person name="Li B."/>
            <person name="Dong Q."/>
            <person name="Hou Y."/>
            <person name="Wang H."/>
            <person name="Ai P."/>
            <person name="Liu Z."/>
            <person name="Yi F."/>
            <person name="Sun M."/>
            <person name="An G."/>
            <person name="Cheng J."/>
            <person name="Zhang Y."/>
            <person name="Shi Q."/>
            <person name="Xie Y."/>
            <person name="Shi X."/>
            <person name="Chang Y."/>
            <person name="Huang F."/>
            <person name="Chen Y."/>
            <person name="Hong S."/>
            <person name="Mi L."/>
            <person name="Sun Q."/>
            <person name="Zhang L."/>
            <person name="Zhou B."/>
            <person name="Peng R."/>
            <person name="Zhang X."/>
            <person name="Liu F."/>
        </authorList>
    </citation>
    <scope>NUCLEOTIDE SEQUENCE [LARGE SCALE GENOMIC DNA]</scope>
    <source>
        <strain evidence="3">cv. PA1801</strain>
    </source>
</reference>
<protein>
    <submittedName>
        <fullName evidence="2">Retrovirus-related Pol polyprotein from transposon TNT 1-94</fullName>
    </submittedName>
</protein>
<proteinExistence type="predicted"/>
<feature type="transmembrane region" description="Helical" evidence="1">
    <location>
        <begin position="18"/>
        <end position="37"/>
    </location>
</feature>
<keyword evidence="3" id="KW-1185">Reference proteome</keyword>
<organism evidence="2 3">
    <name type="scientific">Gossypium australe</name>
    <dbReference type="NCBI Taxonomy" id="47621"/>
    <lineage>
        <taxon>Eukaryota</taxon>
        <taxon>Viridiplantae</taxon>
        <taxon>Streptophyta</taxon>
        <taxon>Embryophyta</taxon>
        <taxon>Tracheophyta</taxon>
        <taxon>Spermatophyta</taxon>
        <taxon>Magnoliopsida</taxon>
        <taxon>eudicotyledons</taxon>
        <taxon>Gunneridae</taxon>
        <taxon>Pentapetalae</taxon>
        <taxon>rosids</taxon>
        <taxon>malvids</taxon>
        <taxon>Malvales</taxon>
        <taxon>Malvaceae</taxon>
        <taxon>Malvoideae</taxon>
        <taxon>Gossypium</taxon>
    </lineage>
</organism>
<comment type="caution">
    <text evidence="2">The sequence shown here is derived from an EMBL/GenBank/DDBJ whole genome shotgun (WGS) entry which is preliminary data.</text>
</comment>
<accession>A0A5B6X3S4</accession>
<name>A0A5B6X3S4_9ROSI</name>
<evidence type="ECO:0000313" key="3">
    <source>
        <dbReference type="Proteomes" id="UP000325315"/>
    </source>
</evidence>
<keyword evidence="1" id="KW-0812">Transmembrane</keyword>
<dbReference type="AlphaFoldDB" id="A0A5B6X3S4"/>